<keyword evidence="1" id="KW-0472">Membrane</keyword>
<evidence type="ECO:0000313" key="4">
    <source>
        <dbReference type="Proteomes" id="UP000767947"/>
    </source>
</evidence>
<proteinExistence type="predicted"/>
<dbReference type="InterPro" id="IPR002909">
    <property type="entry name" value="IPT_dom"/>
</dbReference>
<keyword evidence="1" id="KW-1133">Transmembrane helix</keyword>
<evidence type="ECO:0000256" key="1">
    <source>
        <dbReference type="SAM" id="Phobius"/>
    </source>
</evidence>
<dbReference type="InterPro" id="IPR013783">
    <property type="entry name" value="Ig-like_fold"/>
</dbReference>
<dbReference type="Proteomes" id="UP000767947">
    <property type="component" value="Unassembled WGS sequence"/>
</dbReference>
<keyword evidence="4" id="KW-1185">Reference proteome</keyword>
<gene>
    <name evidence="3" type="ORF">G6042_04790</name>
</gene>
<feature type="transmembrane region" description="Helical" evidence="1">
    <location>
        <begin position="28"/>
        <end position="47"/>
    </location>
</feature>
<accession>A0ABX1QTT0</accession>
<dbReference type="Gene3D" id="2.60.40.10">
    <property type="entry name" value="Immunoglobulins"/>
    <property type="match status" value="1"/>
</dbReference>
<dbReference type="RefSeq" id="WP_169523166.1">
    <property type="nucleotide sequence ID" value="NZ_JAAMPT010000201.1"/>
</dbReference>
<evidence type="ECO:0000259" key="2">
    <source>
        <dbReference type="Pfam" id="PF01833"/>
    </source>
</evidence>
<dbReference type="SUPFAM" id="SSF49854">
    <property type="entry name" value="Spermadhesin, CUB domain"/>
    <property type="match status" value="1"/>
</dbReference>
<dbReference type="EMBL" id="JAAMPT010000201">
    <property type="protein sequence ID" value="NMH24584.1"/>
    <property type="molecule type" value="Genomic_DNA"/>
</dbReference>
<name>A0ABX1QTT0_9FLAO</name>
<feature type="domain" description="IPT/TIG" evidence="2">
    <location>
        <begin position="431"/>
        <end position="502"/>
    </location>
</feature>
<comment type="caution">
    <text evidence="3">The sequence shown here is derived from an EMBL/GenBank/DDBJ whole genome shotgun (WGS) entry which is preliminary data.</text>
</comment>
<dbReference type="Pfam" id="PF01833">
    <property type="entry name" value="TIG"/>
    <property type="match status" value="1"/>
</dbReference>
<dbReference type="SUPFAM" id="SSF81296">
    <property type="entry name" value="E set domains"/>
    <property type="match status" value="1"/>
</dbReference>
<reference evidence="3 4" key="1">
    <citation type="submission" date="2020-02" db="EMBL/GenBank/DDBJ databases">
        <title>Flavobacterium sp. genome.</title>
        <authorList>
            <person name="Jung H.S."/>
            <person name="Baek J.H."/>
            <person name="Jeon C.O."/>
        </authorList>
    </citation>
    <scope>NUCLEOTIDE SEQUENCE [LARGE SCALE GENOMIC DNA]</scope>
    <source>
        <strain evidence="3 4">SE-s27</strain>
    </source>
</reference>
<keyword evidence="1" id="KW-0812">Transmembrane</keyword>
<evidence type="ECO:0000313" key="3">
    <source>
        <dbReference type="EMBL" id="NMH24584.1"/>
    </source>
</evidence>
<feature type="non-terminal residue" evidence="3">
    <location>
        <position position="644"/>
    </location>
</feature>
<organism evidence="3 4">
    <name type="scientific">Flavobacterium solisilvae</name>
    <dbReference type="NCBI Taxonomy" id="1852019"/>
    <lineage>
        <taxon>Bacteria</taxon>
        <taxon>Pseudomonadati</taxon>
        <taxon>Bacteroidota</taxon>
        <taxon>Flavobacteriia</taxon>
        <taxon>Flavobacteriales</taxon>
        <taxon>Flavobacteriaceae</taxon>
        <taxon>Flavobacterium</taxon>
    </lineage>
</organism>
<sequence>MKNNYTTVINKTFFSTTNQLLQLVERKFFAILIFSFLGFSNIAFSQLTNGCGDGAAGQIIVGTNCNFVNFNSNGNTDYWDGASGCNAGDYDDAWGWFDAISTTTTISYYSANDAIIHLFTGSCSTTMTALACADDFGNGGTETITYATTPGVRYRIRVQRYNSDNDMNGTICVTSPISDLCANATPLTVNTSCSTTNFNITNAFTDDGPAPCNGTSYKDGWYTFTTDADTYYVTAQGQSNDTKQFGLALYTGTCGALTQVSCTVPGANNANLTNISVLPNTTYLLRIMRTGGNNFMNGTICVFKSELTVPSSGNNSYTMCSGNLYDSGGTGNYANNSDGYTVIYPTAGNLVSVSGTINSRNGDYLTIYDGIGTGGNVLWGGSNHGNNNICTNYPVPTRTSTTGPLTVRFISNGNNTCAGFNLAISCVPAAPTITSFPSSACQGEEITIGGTNLANVTTVTIGGTPATITATTATSVTVIVGAGTTGTIFVNTPSSGSATSSGTITVIPTVGTPTAITVSSGTQPTCQLTNGTTTTTYTTTATNSTGFNWTLSNPAAGTINATTGEMTWANGFSGTVDIQVTANGCNGPSAQVVRTVTITPTVGTPTAITVSSGTEPTCQLPNGTTTTTYATTATNSTGFNWSLS</sequence>
<dbReference type="InterPro" id="IPR014756">
    <property type="entry name" value="Ig_E-set"/>
</dbReference>
<dbReference type="Gene3D" id="2.60.120.290">
    <property type="entry name" value="Spermadhesin, CUB domain"/>
    <property type="match status" value="1"/>
</dbReference>
<protein>
    <recommendedName>
        <fullName evidence="2">IPT/TIG domain-containing protein</fullName>
    </recommendedName>
</protein>
<dbReference type="InterPro" id="IPR035914">
    <property type="entry name" value="Sperma_CUB_dom_sf"/>
</dbReference>